<evidence type="ECO:0000256" key="2">
    <source>
        <dbReference type="ARBA" id="ARBA00005184"/>
    </source>
</evidence>
<reference evidence="7 8" key="1">
    <citation type="submission" date="2024-01" db="EMBL/GenBank/DDBJ databases">
        <authorList>
            <person name="Waweru B."/>
        </authorList>
    </citation>
    <scope>NUCLEOTIDE SEQUENCE [LARGE SCALE GENOMIC DNA]</scope>
</reference>
<dbReference type="InterPro" id="IPR011050">
    <property type="entry name" value="Pectin_lyase_fold/virulence"/>
</dbReference>
<dbReference type="Gene3D" id="2.160.20.10">
    <property type="entry name" value="Single-stranded right-handed beta-helix, Pectin lyase-like"/>
    <property type="match status" value="1"/>
</dbReference>
<dbReference type="PANTHER" id="PTHR31707">
    <property type="entry name" value="PECTINESTERASE"/>
    <property type="match status" value="1"/>
</dbReference>
<gene>
    <name evidence="7" type="ORF">DCAF_LOCUS17430</name>
</gene>
<dbReference type="InterPro" id="IPR012334">
    <property type="entry name" value="Pectin_lyas_fold"/>
</dbReference>
<dbReference type="SUPFAM" id="SSF51126">
    <property type="entry name" value="Pectin lyase-like"/>
    <property type="match status" value="1"/>
</dbReference>
<keyword evidence="3" id="KW-0134">Cell wall</keyword>
<dbReference type="EMBL" id="CAWUPB010001160">
    <property type="protein sequence ID" value="CAK7343672.1"/>
    <property type="molecule type" value="Genomic_DNA"/>
</dbReference>
<dbReference type="Pfam" id="PF01095">
    <property type="entry name" value="Pectinesterase"/>
    <property type="match status" value="1"/>
</dbReference>
<comment type="caution">
    <text evidence="7">The sequence shown here is derived from an EMBL/GenBank/DDBJ whole genome shotgun (WGS) entry which is preliminary data.</text>
</comment>
<dbReference type="AlphaFoldDB" id="A0AAV1S490"/>
<comment type="pathway">
    <text evidence="2">Glycan metabolism; pectin degradation; 2-dehydro-3-deoxy-D-gluconate from pectin: step 1/5.</text>
</comment>
<keyword evidence="4" id="KW-0378">Hydrolase</keyword>
<evidence type="ECO:0000313" key="7">
    <source>
        <dbReference type="EMBL" id="CAK7343672.1"/>
    </source>
</evidence>
<keyword evidence="3" id="KW-0964">Secreted</keyword>
<dbReference type="GO" id="GO:0030599">
    <property type="term" value="F:pectinesterase activity"/>
    <property type="evidence" value="ECO:0007669"/>
    <property type="project" value="InterPro"/>
</dbReference>
<feature type="domain" description="Pectinesterase catalytic" evidence="6">
    <location>
        <begin position="21"/>
        <end position="123"/>
    </location>
</feature>
<evidence type="ECO:0000259" key="6">
    <source>
        <dbReference type="Pfam" id="PF01095"/>
    </source>
</evidence>
<dbReference type="InterPro" id="IPR000070">
    <property type="entry name" value="Pectinesterase_cat"/>
</dbReference>
<evidence type="ECO:0000313" key="8">
    <source>
        <dbReference type="Proteomes" id="UP001314170"/>
    </source>
</evidence>
<keyword evidence="8" id="KW-1185">Reference proteome</keyword>
<organism evidence="7 8">
    <name type="scientific">Dovyalis caffra</name>
    <dbReference type="NCBI Taxonomy" id="77055"/>
    <lineage>
        <taxon>Eukaryota</taxon>
        <taxon>Viridiplantae</taxon>
        <taxon>Streptophyta</taxon>
        <taxon>Embryophyta</taxon>
        <taxon>Tracheophyta</taxon>
        <taxon>Spermatophyta</taxon>
        <taxon>Magnoliopsida</taxon>
        <taxon>eudicotyledons</taxon>
        <taxon>Gunneridae</taxon>
        <taxon>Pentapetalae</taxon>
        <taxon>rosids</taxon>
        <taxon>fabids</taxon>
        <taxon>Malpighiales</taxon>
        <taxon>Salicaceae</taxon>
        <taxon>Flacourtieae</taxon>
        <taxon>Dovyalis</taxon>
    </lineage>
</organism>
<evidence type="ECO:0000256" key="1">
    <source>
        <dbReference type="ARBA" id="ARBA00004191"/>
    </source>
</evidence>
<name>A0AAV1S490_9ROSI</name>
<evidence type="ECO:0000256" key="5">
    <source>
        <dbReference type="ARBA" id="ARBA00023085"/>
    </source>
</evidence>
<dbReference type="Proteomes" id="UP001314170">
    <property type="component" value="Unassembled WGS sequence"/>
</dbReference>
<sequence>MSKKDCQILQSDYEYDPIRKLIVATDGAENFNTVTDAINFAPNNSYDRVIIRVKEGVYENVEIPSYKTNIVLLGDGTDFTFISSSRSLGDGSTTFRSATFAVAGDGFVARDITIDDIAGPEKH</sequence>
<evidence type="ECO:0000256" key="4">
    <source>
        <dbReference type="ARBA" id="ARBA00022801"/>
    </source>
</evidence>
<evidence type="ECO:0000256" key="3">
    <source>
        <dbReference type="ARBA" id="ARBA00022512"/>
    </source>
</evidence>
<comment type="subcellular location">
    <subcellularLocation>
        <location evidence="1">Secreted</location>
        <location evidence="1">Cell wall</location>
    </subcellularLocation>
</comment>
<keyword evidence="5" id="KW-0063">Aspartyl esterase</keyword>
<proteinExistence type="predicted"/>
<protein>
    <recommendedName>
        <fullName evidence="6">Pectinesterase catalytic domain-containing protein</fullName>
    </recommendedName>
</protein>
<dbReference type="GO" id="GO:0042545">
    <property type="term" value="P:cell wall modification"/>
    <property type="evidence" value="ECO:0007669"/>
    <property type="project" value="InterPro"/>
</dbReference>
<accession>A0AAV1S490</accession>